<name>A0AAD7UYR8_9FUNG</name>
<comment type="caution">
    <text evidence="3">The sequence shown here is derived from an EMBL/GenBank/DDBJ whole genome shotgun (WGS) entry which is preliminary data.</text>
</comment>
<feature type="compositionally biased region" description="Basic and acidic residues" evidence="1">
    <location>
        <begin position="216"/>
        <end position="225"/>
    </location>
</feature>
<dbReference type="AlphaFoldDB" id="A0AAD7UYR8"/>
<dbReference type="EMBL" id="JARTCD010000048">
    <property type="protein sequence ID" value="KAJ8655528.1"/>
    <property type="molecule type" value="Genomic_DNA"/>
</dbReference>
<evidence type="ECO:0000313" key="4">
    <source>
        <dbReference type="Proteomes" id="UP001234581"/>
    </source>
</evidence>
<sequence>MYMKAHTLTKRGESGQSQPFWISAVASIALLVGVIVAAILIHRCIKAKRRQRHAMMLDRSSQESSSSNRIDTIEQLDPAGRVVIQGDEEQGIQVHDDAAQEKTAAVITNNNPSIITNTNTKPLTQQKMYRLSQLLSLCSHNNSISQQPKTTTTTAAKEKENPCLADPQQIQTPSSSPASNRNHHHQHHPHEIQNNTTVTTDPNKTQQPEAQQADQQHLDHHHRDPSPPPPPPPPLPPRSMKSTNNEGTWKSNNNALASLGRKSVASVQWVGFRGSMDHRPHNDQLFVVNQDDVV</sequence>
<evidence type="ECO:0000313" key="3">
    <source>
        <dbReference type="EMBL" id="KAJ8655528.1"/>
    </source>
</evidence>
<reference evidence="3 4" key="1">
    <citation type="submission" date="2023-03" db="EMBL/GenBank/DDBJ databases">
        <title>Genome sequence of Lichtheimia ornata CBS 291.66.</title>
        <authorList>
            <person name="Mohabir J.T."/>
            <person name="Shea T.P."/>
            <person name="Kurbessoian T."/>
            <person name="Berby B."/>
            <person name="Fontaine J."/>
            <person name="Livny J."/>
            <person name="Gnirke A."/>
            <person name="Stajich J.E."/>
            <person name="Cuomo C.A."/>
        </authorList>
    </citation>
    <scope>NUCLEOTIDE SEQUENCE [LARGE SCALE GENOMIC DNA]</scope>
    <source>
        <strain evidence="3">CBS 291.66</strain>
    </source>
</reference>
<dbReference type="GeneID" id="83216221"/>
<accession>A0AAD7UYR8</accession>
<feature type="compositionally biased region" description="Polar residues" evidence="1">
    <location>
        <begin position="168"/>
        <end position="180"/>
    </location>
</feature>
<keyword evidence="2" id="KW-1133">Transmembrane helix</keyword>
<keyword evidence="4" id="KW-1185">Reference proteome</keyword>
<feature type="region of interest" description="Disordered" evidence="1">
    <location>
        <begin position="142"/>
        <end position="253"/>
    </location>
</feature>
<keyword evidence="2" id="KW-0812">Transmembrane</keyword>
<feature type="compositionally biased region" description="Low complexity" evidence="1">
    <location>
        <begin position="206"/>
        <end position="215"/>
    </location>
</feature>
<dbReference type="Proteomes" id="UP001234581">
    <property type="component" value="Unassembled WGS sequence"/>
</dbReference>
<protein>
    <submittedName>
        <fullName evidence="3">Uncharacterized protein</fullName>
    </submittedName>
</protein>
<proteinExistence type="predicted"/>
<organism evidence="3 4">
    <name type="scientific">Lichtheimia ornata</name>
    <dbReference type="NCBI Taxonomy" id="688661"/>
    <lineage>
        <taxon>Eukaryota</taxon>
        <taxon>Fungi</taxon>
        <taxon>Fungi incertae sedis</taxon>
        <taxon>Mucoromycota</taxon>
        <taxon>Mucoromycotina</taxon>
        <taxon>Mucoromycetes</taxon>
        <taxon>Mucorales</taxon>
        <taxon>Lichtheimiaceae</taxon>
        <taxon>Lichtheimia</taxon>
    </lineage>
</organism>
<feature type="transmembrane region" description="Helical" evidence="2">
    <location>
        <begin position="20"/>
        <end position="41"/>
    </location>
</feature>
<keyword evidence="2" id="KW-0472">Membrane</keyword>
<evidence type="ECO:0000256" key="2">
    <source>
        <dbReference type="SAM" id="Phobius"/>
    </source>
</evidence>
<evidence type="ECO:0000256" key="1">
    <source>
        <dbReference type="SAM" id="MobiDB-lite"/>
    </source>
</evidence>
<feature type="compositionally biased region" description="Polar residues" evidence="1">
    <location>
        <begin position="240"/>
        <end position="253"/>
    </location>
</feature>
<dbReference type="RefSeq" id="XP_058340441.1">
    <property type="nucleotide sequence ID" value="XM_058488815.1"/>
</dbReference>
<feature type="compositionally biased region" description="Pro residues" evidence="1">
    <location>
        <begin position="226"/>
        <end position="237"/>
    </location>
</feature>
<gene>
    <name evidence="3" type="ORF">O0I10_008814</name>
</gene>
<feature type="compositionally biased region" description="Polar residues" evidence="1">
    <location>
        <begin position="192"/>
        <end position="205"/>
    </location>
</feature>